<evidence type="ECO:0000313" key="5">
    <source>
        <dbReference type="EMBL" id="CEM40229.1"/>
    </source>
</evidence>
<dbReference type="GO" id="GO:0048471">
    <property type="term" value="C:perinuclear region of cytoplasm"/>
    <property type="evidence" value="ECO:0007669"/>
    <property type="project" value="TreeGrafter"/>
</dbReference>
<protein>
    <submittedName>
        <fullName evidence="5">Uncharacterized protein</fullName>
    </submittedName>
</protein>
<dbReference type="PANTHER" id="PTHR24113">
    <property type="entry name" value="RAN GTPASE-ACTIVATING PROTEIN 1"/>
    <property type="match status" value="1"/>
</dbReference>
<dbReference type="GO" id="GO:0005096">
    <property type="term" value="F:GTPase activator activity"/>
    <property type="evidence" value="ECO:0007669"/>
    <property type="project" value="UniProtKB-KW"/>
</dbReference>
<dbReference type="GO" id="GO:0005634">
    <property type="term" value="C:nucleus"/>
    <property type="evidence" value="ECO:0007669"/>
    <property type="project" value="TreeGrafter"/>
</dbReference>
<dbReference type="InterPro" id="IPR027038">
    <property type="entry name" value="RanGap"/>
</dbReference>
<dbReference type="GO" id="GO:0006913">
    <property type="term" value="P:nucleocytoplasmic transport"/>
    <property type="evidence" value="ECO:0007669"/>
    <property type="project" value="TreeGrafter"/>
</dbReference>
<dbReference type="SUPFAM" id="SSF52047">
    <property type="entry name" value="RNI-like"/>
    <property type="match status" value="2"/>
</dbReference>
<sequence>MLRSPEEAGGSNRGATQTQSEVARPNELTLTALASVLAHTSPTEELISLLASEKESYGVAWLLLHFMKSKRITQFPLLNLDLSVYSLGPRKLRLFLASLPGGFEATESLTCGPAVCKEPVLSALVLALQRLKGLEAQKEGASGLKTLCLAKTMLKEHPANALLHSTPSSLENVDLSANCLRTSSLETLGYLISSKWLPSIISLDLSKNLLGPPGVSALSKGLASGPSLPLETLRLCGAQAKTEGIQALSEALKAKKTTRLRTLDLGHNYIWPVGLQHFADAAGEGALPELRVLILKQNALTLTNGTNPTETDYAPLTQLLASTDWPNLEELDLRICCVSSEGGQVCSQGIAGGKFPKLRILNLCHARVRGNGIVALGNALAEGKSPALQVLDTRADIFGEGFASLSQSLAKGKCPQIKILEINASTAHPGASVDEGVENLAGALRESQLPLLERLVLRAGLGLTEPAGGGPQAALGRGLGAGGLSCLQALVLVSKTQDEQGMWGLAEGLKAEGLPALRELQLTMFYHGGGGGSRALGRAVGSGNLPSLRLVSLTWMANQGFASLCDGILTPGAPRRLSERRVEVSIDLKGSTVEIPDQERDVALFGLAACIRSGAVPKLMSLMLAQDPRGLRVGPQAARAFGKSLTHPEAKLDSLRTLILTDGLFRGNTIEEQERGLTALLEGMAGGSGSLIAPLSLDIERHAHFASGVLGPVSAPQLAEVFKRGKVAGLSTLKADTSRVGSLGMQAICLALSCPNVTQIKRLHFSPIIDAPAAAAAPQTGVVQQAMLSMALGSGQMNGLEELYIAGPLLSEGTRLLLSALSSGAFRALRSLELIAIAQDEQNRVKLPGMLTEFVIAEKLPALTQLKITASRMNDEGVTTLTQGWTARPPPPLEQLKLTSTQITNEGAQTLVSFISSGRMPSLERLDLRMNQVDVANHQALSASLPLVTSFF</sequence>
<keyword evidence="3" id="KW-0677">Repeat</keyword>
<proteinExistence type="predicted"/>
<gene>
    <name evidence="5" type="ORF">Cvel_25149</name>
</gene>
<dbReference type="InterPro" id="IPR001611">
    <property type="entry name" value="Leu-rich_rpt"/>
</dbReference>
<accession>A0A0G4H8H5</accession>
<dbReference type="PANTHER" id="PTHR24113:SF12">
    <property type="entry name" value="RAN GTPASE-ACTIVATING PROTEIN 1"/>
    <property type="match status" value="1"/>
</dbReference>
<dbReference type="PhylomeDB" id="A0A0G4H8H5"/>
<name>A0A0G4H8H5_9ALVE</name>
<dbReference type="VEuPathDB" id="CryptoDB:Cvel_25149"/>
<dbReference type="InterPro" id="IPR032675">
    <property type="entry name" value="LRR_dom_sf"/>
</dbReference>
<dbReference type="AlphaFoldDB" id="A0A0G4H8H5"/>
<dbReference type="GO" id="GO:0031267">
    <property type="term" value="F:small GTPase binding"/>
    <property type="evidence" value="ECO:0007669"/>
    <property type="project" value="TreeGrafter"/>
</dbReference>
<evidence type="ECO:0000256" key="2">
    <source>
        <dbReference type="ARBA" id="ARBA00022614"/>
    </source>
</evidence>
<dbReference type="SMART" id="SM00368">
    <property type="entry name" value="LRR_RI"/>
    <property type="match status" value="7"/>
</dbReference>
<reference evidence="5" key="1">
    <citation type="submission" date="2014-11" db="EMBL/GenBank/DDBJ databases">
        <authorList>
            <person name="Otto D Thomas"/>
            <person name="Naeem Raeece"/>
        </authorList>
    </citation>
    <scope>NUCLEOTIDE SEQUENCE</scope>
</reference>
<organism evidence="5">
    <name type="scientific">Chromera velia CCMP2878</name>
    <dbReference type="NCBI Taxonomy" id="1169474"/>
    <lineage>
        <taxon>Eukaryota</taxon>
        <taxon>Sar</taxon>
        <taxon>Alveolata</taxon>
        <taxon>Colpodellida</taxon>
        <taxon>Chromeraceae</taxon>
        <taxon>Chromera</taxon>
    </lineage>
</organism>
<evidence type="ECO:0000256" key="3">
    <source>
        <dbReference type="ARBA" id="ARBA00022737"/>
    </source>
</evidence>
<evidence type="ECO:0000256" key="4">
    <source>
        <dbReference type="SAM" id="MobiDB-lite"/>
    </source>
</evidence>
<keyword evidence="2" id="KW-0433">Leucine-rich repeat</keyword>
<dbReference type="GO" id="GO:0005829">
    <property type="term" value="C:cytosol"/>
    <property type="evidence" value="ECO:0007669"/>
    <property type="project" value="TreeGrafter"/>
</dbReference>
<dbReference type="Gene3D" id="3.80.10.10">
    <property type="entry name" value="Ribonuclease Inhibitor"/>
    <property type="match status" value="3"/>
</dbReference>
<evidence type="ECO:0000256" key="1">
    <source>
        <dbReference type="ARBA" id="ARBA00022468"/>
    </source>
</evidence>
<feature type="region of interest" description="Disordered" evidence="4">
    <location>
        <begin position="1"/>
        <end position="22"/>
    </location>
</feature>
<dbReference type="Pfam" id="PF13516">
    <property type="entry name" value="LRR_6"/>
    <property type="match status" value="2"/>
</dbReference>
<keyword evidence="1" id="KW-0343">GTPase activation</keyword>
<dbReference type="EMBL" id="CDMZ01001998">
    <property type="protein sequence ID" value="CEM40229.1"/>
    <property type="molecule type" value="Genomic_DNA"/>
</dbReference>